<feature type="disulfide bond" evidence="4">
    <location>
        <begin position="598"/>
        <end position="608"/>
    </location>
</feature>
<comment type="caution">
    <text evidence="6">The sequence shown here is derived from an EMBL/GenBank/DDBJ whole genome shotgun (WGS) entry which is preliminary data.</text>
</comment>
<accession>A0A8S4PAE6</accession>
<feature type="domain" description="SRCR" evidence="5">
    <location>
        <begin position="193"/>
        <end position="304"/>
    </location>
</feature>
<dbReference type="AlphaFoldDB" id="A0A8S4PAE6"/>
<dbReference type="Gene3D" id="3.10.250.10">
    <property type="entry name" value="SRCR-like domain"/>
    <property type="match status" value="8"/>
</dbReference>
<feature type="disulfide bond" evidence="4">
    <location>
        <begin position="716"/>
        <end position="726"/>
    </location>
</feature>
<dbReference type="Pfam" id="PF00530">
    <property type="entry name" value="SRCR"/>
    <property type="match status" value="8"/>
</dbReference>
<proteinExistence type="predicted"/>
<keyword evidence="3 4" id="KW-1015">Disulfide bond</keyword>
<dbReference type="InterPro" id="IPR036772">
    <property type="entry name" value="SRCR-like_dom_sf"/>
</dbReference>
<evidence type="ECO:0000256" key="2">
    <source>
        <dbReference type="ARBA" id="ARBA00022737"/>
    </source>
</evidence>
<dbReference type="SMART" id="SM00202">
    <property type="entry name" value="SR"/>
    <property type="match status" value="6"/>
</dbReference>
<evidence type="ECO:0000259" key="5">
    <source>
        <dbReference type="PROSITE" id="PS50287"/>
    </source>
</evidence>
<dbReference type="PRINTS" id="PR00258">
    <property type="entry name" value="SPERACTRCPTR"/>
</dbReference>
<feature type="disulfide bond" evidence="4">
    <location>
        <begin position="479"/>
        <end position="489"/>
    </location>
</feature>
<dbReference type="PROSITE" id="PS50287">
    <property type="entry name" value="SRCR_2"/>
    <property type="match status" value="8"/>
</dbReference>
<feature type="disulfide bond" evidence="4">
    <location>
        <begin position="566"/>
        <end position="627"/>
    </location>
</feature>
<dbReference type="SUPFAM" id="SSF56487">
    <property type="entry name" value="SRCR-like"/>
    <property type="match status" value="8"/>
</dbReference>
<feature type="domain" description="SRCR" evidence="5">
    <location>
        <begin position="525"/>
        <end position="628"/>
    </location>
</feature>
<dbReference type="EMBL" id="CAIIXF020000007">
    <property type="protein sequence ID" value="CAH1790198.1"/>
    <property type="molecule type" value="Genomic_DNA"/>
</dbReference>
<evidence type="ECO:0000313" key="7">
    <source>
        <dbReference type="Proteomes" id="UP000749559"/>
    </source>
</evidence>
<keyword evidence="7" id="KW-1185">Reference proteome</keyword>
<evidence type="ECO:0000313" key="6">
    <source>
        <dbReference type="EMBL" id="CAH1790198.1"/>
    </source>
</evidence>
<feature type="domain" description="SRCR" evidence="5">
    <location>
        <begin position="307"/>
        <end position="405"/>
    </location>
</feature>
<dbReference type="PANTHER" id="PTHR19331:SF487">
    <property type="entry name" value="SOLUBLE SCAVENGER RECEPTOR CYSTEINE-RICH DOMAIN-CONTAINING PROTEIN SSC5D"/>
    <property type="match status" value="1"/>
</dbReference>
<feature type="domain" description="SRCR" evidence="5">
    <location>
        <begin position="639"/>
        <end position="747"/>
    </location>
</feature>
<name>A0A8S4PAE6_OWEFU</name>
<feature type="disulfide bond" evidence="4">
    <location>
        <begin position="271"/>
        <end position="281"/>
    </location>
</feature>
<feature type="disulfide bond" evidence="4">
    <location>
        <begin position="832"/>
        <end position="842"/>
    </location>
</feature>
<dbReference type="OrthoDB" id="6153669at2759"/>
<feature type="non-terminal residue" evidence="6">
    <location>
        <position position="892"/>
    </location>
</feature>
<evidence type="ECO:0000256" key="1">
    <source>
        <dbReference type="ARBA" id="ARBA00022729"/>
    </source>
</evidence>
<organism evidence="6 7">
    <name type="scientific">Owenia fusiformis</name>
    <name type="common">Polychaete worm</name>
    <dbReference type="NCBI Taxonomy" id="6347"/>
    <lineage>
        <taxon>Eukaryota</taxon>
        <taxon>Metazoa</taxon>
        <taxon>Spiralia</taxon>
        <taxon>Lophotrochozoa</taxon>
        <taxon>Annelida</taxon>
        <taxon>Polychaeta</taxon>
        <taxon>Sedentaria</taxon>
        <taxon>Canalipalpata</taxon>
        <taxon>Sabellida</taxon>
        <taxon>Oweniida</taxon>
        <taxon>Oweniidae</taxon>
        <taxon>Owenia</taxon>
    </lineage>
</organism>
<dbReference type="GO" id="GO:0016020">
    <property type="term" value="C:membrane"/>
    <property type="evidence" value="ECO:0007669"/>
    <property type="project" value="InterPro"/>
</dbReference>
<feature type="disulfide bond" evidence="4">
    <location>
        <begin position="55"/>
        <end position="65"/>
    </location>
</feature>
<reference evidence="6" key="1">
    <citation type="submission" date="2022-03" db="EMBL/GenBank/DDBJ databases">
        <authorList>
            <person name="Martin C."/>
        </authorList>
    </citation>
    <scope>NUCLEOTIDE SEQUENCE</scope>
</reference>
<keyword evidence="1" id="KW-0732">Signal</keyword>
<dbReference type="Proteomes" id="UP000749559">
    <property type="component" value="Unassembled WGS sequence"/>
</dbReference>
<protein>
    <recommendedName>
        <fullName evidence="5">SRCR domain-containing protein</fullName>
    </recommendedName>
</protein>
<feature type="domain" description="SRCR" evidence="5">
    <location>
        <begin position="751"/>
        <end position="892"/>
    </location>
</feature>
<feature type="domain" description="SRCR" evidence="5">
    <location>
        <begin position="87"/>
        <end position="183"/>
    </location>
</feature>
<dbReference type="PANTHER" id="PTHR19331">
    <property type="entry name" value="SCAVENGER RECEPTOR DOMAIN-CONTAINING"/>
    <property type="match status" value="1"/>
</dbReference>
<evidence type="ECO:0000256" key="3">
    <source>
        <dbReference type="ARBA" id="ARBA00023157"/>
    </source>
</evidence>
<comment type="caution">
    <text evidence="4">Lacks conserved residue(s) required for the propagation of feature annotation.</text>
</comment>
<feature type="disulfide bond" evidence="4">
    <location>
        <begin position="376"/>
        <end position="386"/>
    </location>
</feature>
<feature type="domain" description="SRCR" evidence="5">
    <location>
        <begin position="412"/>
        <end position="519"/>
    </location>
</feature>
<dbReference type="InterPro" id="IPR001190">
    <property type="entry name" value="SRCR"/>
</dbReference>
<evidence type="ECO:0000256" key="4">
    <source>
        <dbReference type="PROSITE-ProRule" id="PRU00196"/>
    </source>
</evidence>
<keyword evidence="2" id="KW-0677">Repeat</keyword>
<gene>
    <name evidence="6" type="ORF">OFUS_LOCUS15441</name>
</gene>
<sequence length="892" mass="100608">SGWGLEDARVVCRQLAFNPDETLVLTYDDLTSNKKNPPVYGNGREAGYIFRNVQCNGTEDNISSCSMDISKRCRKRNDAVATCKTIIRLRDGTNTSGRLEVYKNKRWLSVCYSSTLGPKAAEHFCSLLGVKPVNPIIIGDAYFGKNKQDTWWIHWPCIFGYCNLDIWWLPKCKRGKYASIKCQNNNSRDNPPEIMLAGINNYSGILIMKKFGVWGGIALRQPQSDENVILNNASDVVCHKLGYGTTDAMSIPIDHTHIPISTITWMFDVYCTGDEDTIFNCDHTKWGEPYIYDRQPSMVFITCRLPLRLVEQVSDSKTGQLEVLVNERWTSVCLKEWETGTLRVACKGLGMESRYAKAIQTSTDMVNHDWFQVGRCLGNEDSLAKCISTRPRCHDKEKMLLLSCPDKPESKINIHLDNHNETGDMFVNLNGVSFPMCNPNWNGGAARVACRQMGYNPDHAEHFRTDIKVNRVLLTDMTCHGNETNLSECNFSEWKVISFEHDSEHMNCQRNGGVFMSCADDSMKARLVGGPDEYSGHAQIWHEGKWKRVCFRKGDGSKEIVAETICRKLKRPGQYARDHPYSGYFGGGTSKPGIELNCNHRYPSLHLCHIHDNNCTHDLHYDLGVSCFEHNPDFHEYLQPTLTGYTIDNGLVLVKSHDTNKQPLTICGEKWTRNEAKVVCRQMGYNEDAVNDAAVDKFPMLQCLGGDKIVLSDVNCTGDEMSLAHCTFKHGDNVTCSSGLRAAVFCRKLSLKLTKTDKTNSSGLVTLDHLLISDHVSNEPNKHPICASGWDERDARVVCRQLGLPYHNASVYISTQGNLTHEYKPWITNVDCIGNEAHIGQCDFDNDFTVASDGIYDNVDYCTQYELTAHYVEHTYNYNFCDGNSYAGVVCK</sequence>
<feature type="domain" description="SRCR" evidence="5">
    <location>
        <begin position="1"/>
        <end position="84"/>
    </location>
</feature>